<protein>
    <submittedName>
        <fullName evidence="10">MTHFD1</fullName>
    </submittedName>
</protein>
<evidence type="ECO:0000256" key="3">
    <source>
        <dbReference type="ARBA" id="ARBA00022801"/>
    </source>
</evidence>
<dbReference type="Pfam" id="PF02882">
    <property type="entry name" value="THF_DHG_CYH_C"/>
    <property type="match status" value="1"/>
</dbReference>
<evidence type="ECO:0000256" key="7">
    <source>
        <dbReference type="ARBA" id="ARBA00036357"/>
    </source>
</evidence>
<accession>A0ABY6L770</accession>
<keyword evidence="4" id="KW-0521">NADP</keyword>
<dbReference type="PROSITE" id="PS00767">
    <property type="entry name" value="THF_DHG_CYH_2"/>
    <property type="match status" value="1"/>
</dbReference>
<gene>
    <name evidence="10" type="ORF">LAZ67_14001498</name>
</gene>
<dbReference type="Gene3D" id="3.40.50.720">
    <property type="entry name" value="NAD(P)-binding Rossmann-like Domain"/>
    <property type="match status" value="1"/>
</dbReference>
<keyword evidence="6" id="KW-0511">Multifunctional enzyme</keyword>
<keyword evidence="5" id="KW-0560">Oxidoreductase</keyword>
<feature type="domain" description="Tetrahydrofolate dehydrogenase/cyclohydrolase catalytic" evidence="8">
    <location>
        <begin position="23"/>
        <end position="109"/>
    </location>
</feature>
<evidence type="ECO:0000256" key="4">
    <source>
        <dbReference type="ARBA" id="ARBA00022857"/>
    </source>
</evidence>
<evidence type="ECO:0000259" key="9">
    <source>
        <dbReference type="Pfam" id="PF02882"/>
    </source>
</evidence>
<keyword evidence="11" id="KW-1185">Reference proteome</keyword>
<dbReference type="InterPro" id="IPR046346">
    <property type="entry name" value="Aminoacid_DH-like_N_sf"/>
</dbReference>
<evidence type="ECO:0000259" key="8">
    <source>
        <dbReference type="Pfam" id="PF00763"/>
    </source>
</evidence>
<evidence type="ECO:0000256" key="5">
    <source>
        <dbReference type="ARBA" id="ARBA00023002"/>
    </source>
</evidence>
<reference evidence="10 11" key="1">
    <citation type="submission" date="2022-01" db="EMBL/GenBank/DDBJ databases">
        <title>A chromosomal length assembly of Cordylochernes scorpioides.</title>
        <authorList>
            <person name="Zeh D."/>
            <person name="Zeh J."/>
        </authorList>
    </citation>
    <scope>NUCLEOTIDE SEQUENCE [LARGE SCALE GENOMIC DNA]</scope>
    <source>
        <strain evidence="10">IN4F17</strain>
        <tissue evidence="10">Whole Body</tissue>
    </source>
</reference>
<evidence type="ECO:0000313" key="11">
    <source>
        <dbReference type="Proteomes" id="UP001235939"/>
    </source>
</evidence>
<dbReference type="InterPro" id="IPR020867">
    <property type="entry name" value="THF_DH/CycHdrlase_CS"/>
</dbReference>
<keyword evidence="2" id="KW-0554">One-carbon metabolism</keyword>
<dbReference type="EMBL" id="CP092876">
    <property type="protein sequence ID" value="UYV76624.1"/>
    <property type="molecule type" value="Genomic_DNA"/>
</dbReference>
<organism evidence="10 11">
    <name type="scientific">Cordylochernes scorpioides</name>
    <dbReference type="NCBI Taxonomy" id="51811"/>
    <lineage>
        <taxon>Eukaryota</taxon>
        <taxon>Metazoa</taxon>
        <taxon>Ecdysozoa</taxon>
        <taxon>Arthropoda</taxon>
        <taxon>Chelicerata</taxon>
        <taxon>Arachnida</taxon>
        <taxon>Pseudoscorpiones</taxon>
        <taxon>Cheliferoidea</taxon>
        <taxon>Chernetidae</taxon>
        <taxon>Cordylochernes</taxon>
    </lineage>
</organism>
<comment type="pathway">
    <text evidence="1">One-carbon metabolism; tetrahydrofolate interconversion.</text>
</comment>
<dbReference type="PRINTS" id="PR00085">
    <property type="entry name" value="THFDHDRGNASE"/>
</dbReference>
<dbReference type="SUPFAM" id="SSF53223">
    <property type="entry name" value="Aminoacid dehydrogenase-like, N-terminal domain"/>
    <property type="match status" value="1"/>
</dbReference>
<evidence type="ECO:0000256" key="2">
    <source>
        <dbReference type="ARBA" id="ARBA00022563"/>
    </source>
</evidence>
<dbReference type="InterPro" id="IPR000672">
    <property type="entry name" value="THF_DH/CycHdrlase"/>
</dbReference>
<dbReference type="Proteomes" id="UP001235939">
    <property type="component" value="Chromosome 14"/>
</dbReference>
<dbReference type="InterPro" id="IPR020631">
    <property type="entry name" value="THF_DH/CycHdrlase_NAD-bd_dom"/>
</dbReference>
<dbReference type="InterPro" id="IPR020630">
    <property type="entry name" value="THF_DH/CycHdrlase_cat_dom"/>
</dbReference>
<evidence type="ECO:0000256" key="1">
    <source>
        <dbReference type="ARBA" id="ARBA00004777"/>
    </source>
</evidence>
<dbReference type="CDD" id="cd01080">
    <property type="entry name" value="NAD_bind_m-THF_DH_Cyclohyd"/>
    <property type="match status" value="1"/>
</dbReference>
<proteinExistence type="inferred from homology"/>
<sequence length="291" mass="31281">MSGENLAKIISGKEIAKVDIVTVVGQVGDREDSAIYIRMKCRMAANIGAKAEHLHYPRSISQEKLIEEIEKLNEDPEVNGIIVQLPLDSENKIDGDLITNIVSPLKDVDGIHDVNAGKLLHGQLKGFFIACTPYGCLELIKRTGVEIKGAKAVVIGRSKIVGSPMAQLLTWNHATVTVCHSRTKDIASIVREADILVVAAGQPQMVKGDWIKPGAVVIDCGTTPIPDSSRASGTRLSGDVDYEAARRVASYITPVPGGVGPMTVIMLIRNTVLAAKQQMVTVFSDCCYLPT</sequence>
<dbReference type="InterPro" id="IPR036291">
    <property type="entry name" value="NAD(P)-bd_dom_sf"/>
</dbReference>
<dbReference type="HAMAP" id="MF_01576">
    <property type="entry name" value="THF_DHG_CYH"/>
    <property type="match status" value="1"/>
</dbReference>
<dbReference type="PROSITE" id="PS00766">
    <property type="entry name" value="THF_DHG_CYH_1"/>
    <property type="match status" value="1"/>
</dbReference>
<feature type="domain" description="Tetrahydrofolate dehydrogenase/cyclohydrolase NAD(P)-binding" evidence="9">
    <location>
        <begin position="130"/>
        <end position="278"/>
    </location>
</feature>
<evidence type="ECO:0000313" key="10">
    <source>
        <dbReference type="EMBL" id="UYV76624.1"/>
    </source>
</evidence>
<comment type="catalytic activity">
    <reaction evidence="7">
        <text>(6R)-5,10-methenyltetrahydrofolate + H2O = (6R)-10-formyltetrahydrofolate + H(+)</text>
        <dbReference type="Rhea" id="RHEA:23700"/>
        <dbReference type="ChEBI" id="CHEBI:15377"/>
        <dbReference type="ChEBI" id="CHEBI:15378"/>
        <dbReference type="ChEBI" id="CHEBI:57455"/>
        <dbReference type="ChEBI" id="CHEBI:195366"/>
        <dbReference type="EC" id="3.5.4.9"/>
    </reaction>
</comment>
<dbReference type="SUPFAM" id="SSF51735">
    <property type="entry name" value="NAD(P)-binding Rossmann-fold domains"/>
    <property type="match status" value="1"/>
</dbReference>
<evidence type="ECO:0000256" key="6">
    <source>
        <dbReference type="ARBA" id="ARBA00023268"/>
    </source>
</evidence>
<dbReference type="Gene3D" id="3.40.50.10860">
    <property type="entry name" value="Leucine Dehydrogenase, chain A, domain 1"/>
    <property type="match status" value="1"/>
</dbReference>
<dbReference type="Pfam" id="PF00763">
    <property type="entry name" value="THF_DHG_CYH"/>
    <property type="match status" value="1"/>
</dbReference>
<keyword evidence="3" id="KW-0378">Hydrolase</keyword>
<dbReference type="PANTHER" id="PTHR48099">
    <property type="entry name" value="C-1-TETRAHYDROFOLATE SYNTHASE, CYTOPLASMIC-RELATED"/>
    <property type="match status" value="1"/>
</dbReference>
<name>A0ABY6L770_9ARAC</name>
<dbReference type="PANTHER" id="PTHR48099:SF5">
    <property type="entry name" value="C-1-TETRAHYDROFOLATE SYNTHASE, CYTOPLASMIC"/>
    <property type="match status" value="1"/>
</dbReference>